<reference evidence="8" key="2">
    <citation type="submission" date="2025-09" db="UniProtKB">
        <authorList>
            <consortium name="Ensembl"/>
        </authorList>
    </citation>
    <scope>IDENTIFICATION</scope>
</reference>
<feature type="transmembrane region" description="Helical" evidence="7">
    <location>
        <begin position="318"/>
        <end position="337"/>
    </location>
</feature>
<comment type="similarity">
    <text evidence="6">Belongs to the glycoside-pentoside-hexuronide (GPH) cation symporter transporter (TC 2.A.2) family.</text>
</comment>
<dbReference type="GO" id="GO:0016020">
    <property type="term" value="C:membrane"/>
    <property type="evidence" value="ECO:0007669"/>
    <property type="project" value="UniProtKB-SubCell"/>
</dbReference>
<evidence type="ECO:0000313" key="8">
    <source>
        <dbReference type="Ensembl" id="ENSPKIP00000035495.1"/>
    </source>
</evidence>
<reference evidence="8" key="1">
    <citation type="submission" date="2025-08" db="UniProtKB">
        <authorList>
            <consortium name="Ensembl"/>
        </authorList>
    </citation>
    <scope>IDENTIFICATION</scope>
</reference>
<evidence type="ECO:0000256" key="1">
    <source>
        <dbReference type="ARBA" id="ARBA00004141"/>
    </source>
</evidence>
<dbReference type="InterPro" id="IPR011701">
    <property type="entry name" value="MFS"/>
</dbReference>
<keyword evidence="3 7" id="KW-0812">Transmembrane</keyword>
<evidence type="ECO:0000313" key="9">
    <source>
        <dbReference type="Proteomes" id="UP000261540"/>
    </source>
</evidence>
<evidence type="ECO:0000256" key="6">
    <source>
        <dbReference type="ARBA" id="ARBA00038193"/>
    </source>
</evidence>
<feature type="transmembrane region" description="Helical" evidence="7">
    <location>
        <begin position="109"/>
        <end position="130"/>
    </location>
</feature>
<evidence type="ECO:0000256" key="7">
    <source>
        <dbReference type="SAM" id="Phobius"/>
    </source>
</evidence>
<dbReference type="GO" id="GO:0008506">
    <property type="term" value="F:sucrose:proton symporter activity"/>
    <property type="evidence" value="ECO:0007669"/>
    <property type="project" value="TreeGrafter"/>
</dbReference>
<dbReference type="Pfam" id="PF07690">
    <property type="entry name" value="MFS_1"/>
    <property type="match status" value="1"/>
</dbReference>
<name>A0A3B3SYL7_9TELE</name>
<keyword evidence="9" id="KW-1185">Reference proteome</keyword>
<accession>A0A3B3SYL7</accession>
<feature type="transmembrane region" description="Helical" evidence="7">
    <location>
        <begin position="42"/>
        <end position="65"/>
    </location>
</feature>
<feature type="transmembrane region" description="Helical" evidence="7">
    <location>
        <begin position="484"/>
        <end position="505"/>
    </location>
</feature>
<dbReference type="PANTHER" id="PTHR19432">
    <property type="entry name" value="SUGAR TRANSPORTER"/>
    <property type="match status" value="1"/>
</dbReference>
<comment type="subcellular location">
    <subcellularLocation>
        <location evidence="1">Membrane</location>
        <topology evidence="1">Multi-pass membrane protein</topology>
    </subcellularLocation>
</comment>
<feature type="transmembrane region" description="Helical" evidence="7">
    <location>
        <begin position="188"/>
        <end position="207"/>
    </location>
</feature>
<dbReference type="Gene3D" id="1.20.1250.20">
    <property type="entry name" value="MFS general substrate transporter like domains"/>
    <property type="match status" value="1"/>
</dbReference>
<feature type="transmembrane region" description="Helical" evidence="7">
    <location>
        <begin position="77"/>
        <end position="97"/>
    </location>
</feature>
<feature type="transmembrane region" description="Helical" evidence="7">
    <location>
        <begin position="349"/>
        <end position="372"/>
    </location>
</feature>
<feature type="transmembrane region" description="Helical" evidence="7">
    <location>
        <begin position="269"/>
        <end position="287"/>
    </location>
</feature>
<keyword evidence="4 7" id="KW-1133">Transmembrane helix</keyword>
<dbReference type="Ensembl" id="ENSPKIT00000016428.1">
    <property type="protein sequence ID" value="ENSPKIP00000035495.1"/>
    <property type="gene ID" value="ENSPKIG00000014430.1"/>
</dbReference>
<feature type="transmembrane region" description="Helical" evidence="7">
    <location>
        <begin position="511"/>
        <end position="533"/>
    </location>
</feature>
<dbReference type="SUPFAM" id="SSF103473">
    <property type="entry name" value="MFS general substrate transporter"/>
    <property type="match status" value="1"/>
</dbReference>
<feature type="transmembrane region" description="Helical" evidence="7">
    <location>
        <begin position="378"/>
        <end position="398"/>
    </location>
</feature>
<keyword evidence="5 7" id="KW-0472">Membrane</keyword>
<feature type="transmembrane region" description="Helical" evidence="7">
    <location>
        <begin position="151"/>
        <end position="168"/>
    </location>
</feature>
<evidence type="ECO:0000256" key="3">
    <source>
        <dbReference type="ARBA" id="ARBA00022692"/>
    </source>
</evidence>
<evidence type="ECO:0000256" key="5">
    <source>
        <dbReference type="ARBA" id="ARBA00023136"/>
    </source>
</evidence>
<dbReference type="InterPro" id="IPR036259">
    <property type="entry name" value="MFS_trans_sf"/>
</dbReference>
<evidence type="ECO:0000256" key="4">
    <source>
        <dbReference type="ARBA" id="ARBA00022989"/>
    </source>
</evidence>
<proteinExistence type="inferred from homology"/>
<sequence length="540" mass="59877">MPGKFIQLLLANALTCGLEICMATGTTYIPPLLLEAGLEEQFMTMVLGVGPMLGLVFVPMISSASDRWSGRFGRRRPFIWALCVGVLLGLLLIPHSLHLASLLPWHPRWLELLLLVASICLLEFCGQACFTPLEALVSDLFPGAEESQQAFSIYSLMLSLGGCVGYLLPVVDWHAWGLAVYLGSQEALIYALLTIILLLCLLSTTFISEELGATVTHSDTGHMYKTKQCCPCLFQLHPLHLYRSLRNCLSLLPQLYKLFLQVPLVIRRLFVAELCSWMALMTLILFYTDFIGEGLYQGVPTALPGTQERLRYDEGVRMGSLGLFLQGFTAVVSSLMMNRLVAQLGMRTVYLSSVVVLTGATLVMSLSSNIYLVTLMTMVTGFTFCTLEVLPYSLICLYHSNNSQSKMQPVQVEDMEQNMSLLPNSKKQIYSEGHPVEMSSPGHRPFRLTDPHPSNVFIPMSKDSLPDSLSTLSAQSRGLCLDMAILDSAYLLSHVVPSLFLGYIVQLTHSVTAYMTCATGFSVLAIYFSRWVIIDRTDLE</sequence>
<protein>
    <submittedName>
        <fullName evidence="8">Solute carrier family 45 member 3</fullName>
    </submittedName>
</protein>
<keyword evidence="2" id="KW-0813">Transport</keyword>
<dbReference type="GeneTree" id="ENSGT00950000182914"/>
<dbReference type="FunFam" id="1.20.1250.20:FF:000193">
    <property type="entry name" value="Solute carrier family 45 member 3"/>
    <property type="match status" value="1"/>
</dbReference>
<dbReference type="Proteomes" id="UP000261540">
    <property type="component" value="Unplaced"/>
</dbReference>
<organism evidence="8 9">
    <name type="scientific">Paramormyrops kingsleyae</name>
    <dbReference type="NCBI Taxonomy" id="1676925"/>
    <lineage>
        <taxon>Eukaryota</taxon>
        <taxon>Metazoa</taxon>
        <taxon>Chordata</taxon>
        <taxon>Craniata</taxon>
        <taxon>Vertebrata</taxon>
        <taxon>Euteleostomi</taxon>
        <taxon>Actinopterygii</taxon>
        <taxon>Neopterygii</taxon>
        <taxon>Teleostei</taxon>
        <taxon>Osteoglossocephala</taxon>
        <taxon>Osteoglossomorpha</taxon>
        <taxon>Osteoglossiformes</taxon>
        <taxon>Mormyridae</taxon>
        <taxon>Paramormyrops</taxon>
    </lineage>
</organism>
<evidence type="ECO:0000256" key="2">
    <source>
        <dbReference type="ARBA" id="ARBA00022448"/>
    </source>
</evidence>
<dbReference type="AlphaFoldDB" id="A0A3B3SYL7"/>
<dbReference type="PANTHER" id="PTHR19432:SF37">
    <property type="entry name" value="SOLUTE CARRIER FAMILY 45 MEMBER 3"/>
    <property type="match status" value="1"/>
</dbReference>